<dbReference type="Proteomes" id="UP000063718">
    <property type="component" value="Unassembled WGS sequence"/>
</dbReference>
<gene>
    <name evidence="4" type="ORF">MTY_0021</name>
</gene>
<accession>A0A0S6UBB1</accession>
<comment type="similarity">
    <text evidence="1">Belongs to the peptidase A24 family.</text>
</comment>
<dbReference type="EMBL" id="DF238840">
    <property type="protein sequence ID" value="GAF24694.1"/>
    <property type="molecule type" value="Genomic_DNA"/>
</dbReference>
<dbReference type="AlphaFoldDB" id="A0A0S6UBB1"/>
<keyword evidence="2" id="KW-0812">Transmembrane</keyword>
<dbReference type="Pfam" id="PF01478">
    <property type="entry name" value="Peptidase_A24"/>
    <property type="match status" value="1"/>
</dbReference>
<proteinExistence type="inferred from homology"/>
<dbReference type="PROSITE" id="PS51257">
    <property type="entry name" value="PROKAR_LIPOPROTEIN"/>
    <property type="match status" value="1"/>
</dbReference>
<feature type="transmembrane region" description="Helical" evidence="2">
    <location>
        <begin position="77"/>
        <end position="107"/>
    </location>
</feature>
<keyword evidence="2" id="KW-1133">Transmembrane helix</keyword>
<protein>
    <submittedName>
        <fullName evidence="4">Peptidase A24A, prepilin type IV</fullName>
    </submittedName>
</protein>
<evidence type="ECO:0000313" key="4">
    <source>
        <dbReference type="EMBL" id="GAF24694.1"/>
    </source>
</evidence>
<dbReference type="GO" id="GO:0006465">
    <property type="term" value="P:signal peptide processing"/>
    <property type="evidence" value="ECO:0007669"/>
    <property type="project" value="TreeGrafter"/>
</dbReference>
<feature type="transmembrane region" description="Helical" evidence="2">
    <location>
        <begin position="151"/>
        <end position="172"/>
    </location>
</feature>
<dbReference type="RefSeq" id="WP_025772912.1">
    <property type="nucleotide sequence ID" value="NZ_DF238840.1"/>
</dbReference>
<dbReference type="PANTHER" id="PTHR30487">
    <property type="entry name" value="TYPE 4 PREPILIN-LIKE PROTEINS LEADER PEPTIDE-PROCESSING ENZYME"/>
    <property type="match status" value="1"/>
</dbReference>
<reference evidence="4" key="1">
    <citation type="journal article" date="2014" name="Gene">
        <title>Genome-guided analysis of transformation efficiency and carbon dioxide assimilation by Moorella thermoacetica Y72.</title>
        <authorList>
            <person name="Tsukahara K."/>
            <person name="Kita A."/>
            <person name="Nakashimada Y."/>
            <person name="Hoshino T."/>
            <person name="Murakami K."/>
        </authorList>
    </citation>
    <scope>NUCLEOTIDE SEQUENCE [LARGE SCALE GENOMIC DNA]</scope>
    <source>
        <strain evidence="4">Y72</strain>
    </source>
</reference>
<feature type="transmembrane region" description="Helical" evidence="2">
    <location>
        <begin position="24"/>
        <end position="43"/>
    </location>
</feature>
<evidence type="ECO:0000256" key="1">
    <source>
        <dbReference type="ARBA" id="ARBA00005801"/>
    </source>
</evidence>
<dbReference type="GO" id="GO:0004190">
    <property type="term" value="F:aspartic-type endopeptidase activity"/>
    <property type="evidence" value="ECO:0007669"/>
    <property type="project" value="InterPro"/>
</dbReference>
<evidence type="ECO:0000256" key="2">
    <source>
        <dbReference type="SAM" id="Phobius"/>
    </source>
</evidence>
<evidence type="ECO:0000259" key="3">
    <source>
        <dbReference type="Pfam" id="PF01478"/>
    </source>
</evidence>
<name>A0A0S6UBB1_NEOTH</name>
<feature type="domain" description="Prepilin type IV endopeptidase peptidase" evidence="3">
    <location>
        <begin position="7"/>
        <end position="106"/>
    </location>
</feature>
<feature type="transmembrane region" description="Helical" evidence="2">
    <location>
        <begin position="50"/>
        <end position="71"/>
    </location>
</feature>
<dbReference type="InterPro" id="IPR050882">
    <property type="entry name" value="Prepilin_peptidase/N-MTase"/>
</dbReference>
<keyword evidence="2" id="KW-0472">Membrane</keyword>
<dbReference type="Gene3D" id="1.20.120.1220">
    <property type="match status" value="1"/>
</dbReference>
<feature type="transmembrane region" description="Helical" evidence="2">
    <location>
        <begin position="119"/>
        <end position="139"/>
    </location>
</feature>
<dbReference type="PANTHER" id="PTHR30487:SF0">
    <property type="entry name" value="PREPILIN LEADER PEPTIDASE_N-METHYLTRANSFERASE-RELATED"/>
    <property type="match status" value="1"/>
</dbReference>
<organism evidence="4">
    <name type="scientific">Moorella thermoacetica Y72</name>
    <dbReference type="NCBI Taxonomy" id="1325331"/>
    <lineage>
        <taxon>Bacteria</taxon>
        <taxon>Bacillati</taxon>
        <taxon>Bacillota</taxon>
        <taxon>Clostridia</taxon>
        <taxon>Neomoorellales</taxon>
        <taxon>Neomoorellaceae</taxon>
        <taxon>Neomoorella</taxon>
    </lineage>
</organism>
<sequence>MKWPLVLFLVLVTACGIYDFLSMRVPNCLTVSLIFIGLAYRAWTGDWWGGFWGALVWFVIGVAMVATGGMGGGDVKFMAAIGAWAGVYGGLLVFAAASLIGAAWAVVKLARLGLLKQKLLYLFYWCSSVFTGIRQPLLVEKTPGEGVPREAIPFAACLAAGVWALAIALWYARYVWFMRY</sequence>
<dbReference type="InterPro" id="IPR000045">
    <property type="entry name" value="Prepilin_IV_endopep_pep"/>
</dbReference>
<dbReference type="GO" id="GO:0005886">
    <property type="term" value="C:plasma membrane"/>
    <property type="evidence" value="ECO:0007669"/>
    <property type="project" value="TreeGrafter"/>
</dbReference>